<keyword evidence="2" id="KW-1185">Reference proteome</keyword>
<name>A0AAD9W178_PHOAM</name>
<organism evidence="1 2">
    <name type="scientific">Phomopsis amygdali</name>
    <name type="common">Fusicoccum amygdali</name>
    <dbReference type="NCBI Taxonomy" id="1214568"/>
    <lineage>
        <taxon>Eukaryota</taxon>
        <taxon>Fungi</taxon>
        <taxon>Dikarya</taxon>
        <taxon>Ascomycota</taxon>
        <taxon>Pezizomycotina</taxon>
        <taxon>Sordariomycetes</taxon>
        <taxon>Sordariomycetidae</taxon>
        <taxon>Diaporthales</taxon>
        <taxon>Diaporthaceae</taxon>
        <taxon>Diaporthe</taxon>
    </lineage>
</organism>
<gene>
    <name evidence="1" type="ORF">N8I77_009702</name>
</gene>
<sequence>MVLNNLAASTLLKPLCFTTGTPTSPAMSATPIFSKYCDLPRDLKLQIVQDAAEGLMEIRQSSRIMRRQFSLGQYACIDLVWQHVIERQTFERLYINSSTIDRFGDLCSKRHGILRQVCLDLHPAERYLGPRLSQSEPDLEARATVTQSIEKLFGVMKDWDPAERRQPGLIKLRISIYRRQGMEGPPIYCEFANLPQVRVIGGVRVEYGPYLHLSSTVALYRKLPNFHHISLDLPTKPMVPSSIQDATDLISSLRDLPRHPKKLRVSGHGFENGDWLGIETQLPIIQFLTSPDLRWSGTITKLDLPCINNVPRFFHDAQNTLWPHLKTLKLTGGMFDSAPIGSRRENGSSVLRGLIKALPNMPKIITVTIIMKPSVERSHFSFDVYLRTSSVPKRLSIWSRLPFVPRVNTGFAMISEVTVPGQLVTELQDTVQRYQGQELVVF</sequence>
<reference evidence="1" key="1">
    <citation type="submission" date="2023-06" db="EMBL/GenBank/DDBJ databases">
        <authorList>
            <person name="Noh H."/>
        </authorList>
    </citation>
    <scope>NUCLEOTIDE SEQUENCE</scope>
    <source>
        <strain evidence="1">DUCC20226</strain>
    </source>
</reference>
<proteinExistence type="predicted"/>
<dbReference type="AlphaFoldDB" id="A0AAD9W178"/>
<dbReference type="Proteomes" id="UP001265746">
    <property type="component" value="Unassembled WGS sequence"/>
</dbReference>
<protein>
    <submittedName>
        <fullName evidence="1">Uncharacterized protein</fullName>
    </submittedName>
</protein>
<comment type="caution">
    <text evidence="1">The sequence shown here is derived from an EMBL/GenBank/DDBJ whole genome shotgun (WGS) entry which is preliminary data.</text>
</comment>
<evidence type="ECO:0000313" key="1">
    <source>
        <dbReference type="EMBL" id="KAK2603231.1"/>
    </source>
</evidence>
<accession>A0AAD9W178</accession>
<dbReference type="EMBL" id="JAUJFL010000005">
    <property type="protein sequence ID" value="KAK2603231.1"/>
    <property type="molecule type" value="Genomic_DNA"/>
</dbReference>
<evidence type="ECO:0000313" key="2">
    <source>
        <dbReference type="Proteomes" id="UP001265746"/>
    </source>
</evidence>